<comment type="caution">
    <text evidence="2">The sequence shown here is derived from an EMBL/GenBank/DDBJ whole genome shotgun (WGS) entry which is preliminary data.</text>
</comment>
<dbReference type="Proteomes" id="UP001447188">
    <property type="component" value="Unassembled WGS sequence"/>
</dbReference>
<dbReference type="PANTHER" id="PTHR10828:SF50">
    <property type="entry name" value="REDUCTASE (ARC2), PUTATIVE (AFU_ORTHOLOGUE AFUA_6G13400)-RELATED"/>
    <property type="match status" value="1"/>
</dbReference>
<evidence type="ECO:0000259" key="1">
    <source>
        <dbReference type="PROSITE" id="PS50206"/>
    </source>
</evidence>
<accession>A0ABR3GSP6</accession>
<organism evidence="2 3">
    <name type="scientific">Discina gigas</name>
    <dbReference type="NCBI Taxonomy" id="1032678"/>
    <lineage>
        <taxon>Eukaryota</taxon>
        <taxon>Fungi</taxon>
        <taxon>Dikarya</taxon>
        <taxon>Ascomycota</taxon>
        <taxon>Pezizomycotina</taxon>
        <taxon>Pezizomycetes</taxon>
        <taxon>Pezizales</taxon>
        <taxon>Discinaceae</taxon>
        <taxon>Discina</taxon>
    </lineage>
</organism>
<dbReference type="Gene3D" id="3.40.250.10">
    <property type="entry name" value="Rhodanese-like domain"/>
    <property type="match status" value="1"/>
</dbReference>
<dbReference type="InterPro" id="IPR001763">
    <property type="entry name" value="Rhodanese-like_dom"/>
</dbReference>
<dbReference type="SUPFAM" id="SSF52821">
    <property type="entry name" value="Rhodanese/Cell cycle control phosphatase"/>
    <property type="match status" value="1"/>
</dbReference>
<keyword evidence="3" id="KW-1185">Reference proteome</keyword>
<sequence length="152" mass="16496">MSASEKQPWHAAYPAPTSTAVYLPQATALEWMESSEKVVGRDFVLVDLRRNDHEGGTIKDSINLPAQTIYHSIPALYNLFTAAGVQAVVFYCGSSQGRGSRAAAWMQDYISVRGGDKMKSYALEGGVKGWVKTGGKLLGLMDGYDASAWSKE</sequence>
<reference evidence="2 3" key="1">
    <citation type="submission" date="2024-02" db="EMBL/GenBank/DDBJ databases">
        <title>Discinaceae phylogenomics.</title>
        <authorList>
            <person name="Dirks A.C."/>
            <person name="James T.Y."/>
        </authorList>
    </citation>
    <scope>NUCLEOTIDE SEQUENCE [LARGE SCALE GENOMIC DNA]</scope>
    <source>
        <strain evidence="2 3">ACD0624</strain>
    </source>
</reference>
<evidence type="ECO:0000313" key="3">
    <source>
        <dbReference type="Proteomes" id="UP001447188"/>
    </source>
</evidence>
<dbReference type="Pfam" id="PF00581">
    <property type="entry name" value="Rhodanese"/>
    <property type="match status" value="1"/>
</dbReference>
<evidence type="ECO:0000313" key="2">
    <source>
        <dbReference type="EMBL" id="KAL0638621.1"/>
    </source>
</evidence>
<dbReference type="SMART" id="SM00450">
    <property type="entry name" value="RHOD"/>
    <property type="match status" value="1"/>
</dbReference>
<gene>
    <name evidence="2" type="ORF">Q9L58_002347</name>
</gene>
<dbReference type="EMBL" id="JBBBZM010000020">
    <property type="protein sequence ID" value="KAL0638621.1"/>
    <property type="molecule type" value="Genomic_DNA"/>
</dbReference>
<dbReference type="PROSITE" id="PS50206">
    <property type="entry name" value="RHODANESE_3"/>
    <property type="match status" value="1"/>
</dbReference>
<feature type="domain" description="Rhodanese" evidence="1">
    <location>
        <begin position="39"/>
        <end position="139"/>
    </location>
</feature>
<dbReference type="PANTHER" id="PTHR10828">
    <property type="entry name" value="M-PHASE INDUCER PHOSPHATASE DUAL SPECIFICITY PHOSPHATASE CDC25"/>
    <property type="match status" value="1"/>
</dbReference>
<proteinExistence type="predicted"/>
<name>A0ABR3GSP6_9PEZI</name>
<dbReference type="CDD" id="cd01443">
    <property type="entry name" value="Cdc25_Acr2p"/>
    <property type="match status" value="1"/>
</dbReference>
<protein>
    <recommendedName>
        <fullName evidence="1">Rhodanese domain-containing protein</fullName>
    </recommendedName>
</protein>
<dbReference type="InterPro" id="IPR036873">
    <property type="entry name" value="Rhodanese-like_dom_sf"/>
</dbReference>